<organism evidence="3">
    <name type="scientific">uncultured Desulfobacteraceae bacterium</name>
    <dbReference type="NCBI Taxonomy" id="218296"/>
    <lineage>
        <taxon>Bacteria</taxon>
        <taxon>Pseudomonadati</taxon>
        <taxon>Thermodesulfobacteriota</taxon>
        <taxon>Desulfobacteria</taxon>
        <taxon>Desulfobacterales</taxon>
        <taxon>Desulfobacteraceae</taxon>
        <taxon>environmental samples</taxon>
    </lineage>
</organism>
<evidence type="ECO:0000256" key="2">
    <source>
        <dbReference type="RuleBase" id="RU362080"/>
    </source>
</evidence>
<evidence type="ECO:0000313" key="3">
    <source>
        <dbReference type="EMBL" id="VEN73052.1"/>
    </source>
</evidence>
<protein>
    <recommendedName>
        <fullName evidence="2">Antitoxin</fullName>
    </recommendedName>
</protein>
<dbReference type="AlphaFoldDB" id="A0A484HF92"/>
<sequence>MREISANEFRKRLKSWVDETISERRVLKVNRRNGQNFMVIGEDDWRAIEETIYLNGIPGLVESIHEADREPLEHGIHLEDLEW</sequence>
<accession>A0A484HF92</accession>
<proteinExistence type="inferred from homology"/>
<evidence type="ECO:0000256" key="1">
    <source>
        <dbReference type="ARBA" id="ARBA00009981"/>
    </source>
</evidence>
<dbReference type="InterPro" id="IPR006442">
    <property type="entry name" value="Antitoxin_Phd/YefM"/>
</dbReference>
<dbReference type="InterPro" id="IPR036165">
    <property type="entry name" value="YefM-like_sf"/>
</dbReference>
<comment type="function">
    <text evidence="2">Antitoxin component of a type II toxin-antitoxin (TA) system.</text>
</comment>
<dbReference type="Pfam" id="PF02604">
    <property type="entry name" value="PhdYeFM_antitox"/>
    <property type="match status" value="1"/>
</dbReference>
<reference evidence="3" key="1">
    <citation type="submission" date="2019-01" db="EMBL/GenBank/DDBJ databases">
        <authorList>
            <consortium name="Genoscope - CEA"/>
            <person name="William W."/>
        </authorList>
    </citation>
    <scope>NUCLEOTIDE SEQUENCE</scope>
    <source>
        <strain evidence="3">CR-1</strain>
    </source>
</reference>
<dbReference type="EMBL" id="CAACVI010000003">
    <property type="protein sequence ID" value="VEN73052.1"/>
    <property type="molecule type" value="Genomic_DNA"/>
</dbReference>
<dbReference type="Gene3D" id="3.40.1620.10">
    <property type="entry name" value="YefM-like domain"/>
    <property type="match status" value="1"/>
</dbReference>
<gene>
    <name evidence="3" type="ORF">EPICR_110019</name>
</gene>
<comment type="similarity">
    <text evidence="1 2">Belongs to the phD/YefM antitoxin family.</text>
</comment>
<name>A0A484HF92_9BACT</name>
<dbReference type="SUPFAM" id="SSF143120">
    <property type="entry name" value="YefM-like"/>
    <property type="match status" value="1"/>
</dbReference>